<dbReference type="CDD" id="cd05380">
    <property type="entry name" value="CAP_euk"/>
    <property type="match status" value="1"/>
</dbReference>
<name>W2SYX9_NECAM</name>
<dbReference type="OrthoDB" id="5876828at2759"/>
<dbReference type="SMART" id="SM00198">
    <property type="entry name" value="SCP"/>
    <property type="match status" value="1"/>
</dbReference>
<sequence length="260" mass="27651">MFSSSLILVAILTGGVAATEFQCWDLHSTDEIRAKYRNFINNHRSTIASGTATGKDGAKLPQGKNIYRLDWDCMLEQEAQKVVDKCDATASGPAEVSMVIGKLPVKTCNPVTLIKKQVDAWWNTVKNAAVDSTNPTYSDSKLHDFAVDLAYGSAVKLGCAQKNCNGELVMACMLYPKGPEDGQPIYEVGGGCTKLDPNDVSSYVPCSTYQSSTCATGTKLCVAGYIDPNRSTTTAAATTVATTTKTEAATTTKTEAATTT</sequence>
<feature type="domain" description="SCP" evidence="2">
    <location>
        <begin position="31"/>
        <end position="182"/>
    </location>
</feature>
<accession>W2SYX9</accession>
<proteinExistence type="predicted"/>
<dbReference type="InterPro" id="IPR014044">
    <property type="entry name" value="CAP_dom"/>
</dbReference>
<keyword evidence="4" id="KW-1185">Reference proteome</keyword>
<dbReference type="Proteomes" id="UP000053676">
    <property type="component" value="Unassembled WGS sequence"/>
</dbReference>
<evidence type="ECO:0000313" key="4">
    <source>
        <dbReference type="Proteomes" id="UP000053676"/>
    </source>
</evidence>
<dbReference type="SUPFAM" id="SSF55797">
    <property type="entry name" value="PR-1-like"/>
    <property type="match status" value="1"/>
</dbReference>
<feature type="non-terminal residue" evidence="3">
    <location>
        <position position="260"/>
    </location>
</feature>
<dbReference type="KEGG" id="nai:NECAME_12643"/>
<dbReference type="Pfam" id="PF00188">
    <property type="entry name" value="CAP"/>
    <property type="match status" value="1"/>
</dbReference>
<organism evidence="3 4">
    <name type="scientific">Necator americanus</name>
    <name type="common">Human hookworm</name>
    <dbReference type="NCBI Taxonomy" id="51031"/>
    <lineage>
        <taxon>Eukaryota</taxon>
        <taxon>Metazoa</taxon>
        <taxon>Ecdysozoa</taxon>
        <taxon>Nematoda</taxon>
        <taxon>Chromadorea</taxon>
        <taxon>Rhabditida</taxon>
        <taxon>Rhabditina</taxon>
        <taxon>Rhabditomorpha</taxon>
        <taxon>Strongyloidea</taxon>
        <taxon>Ancylostomatidae</taxon>
        <taxon>Bunostominae</taxon>
        <taxon>Necator</taxon>
    </lineage>
</organism>
<feature type="chain" id="PRO_5004824729" evidence="1">
    <location>
        <begin position="19"/>
        <end position="260"/>
    </location>
</feature>
<evidence type="ECO:0000313" key="3">
    <source>
        <dbReference type="EMBL" id="ETN74895.1"/>
    </source>
</evidence>
<reference evidence="4" key="1">
    <citation type="journal article" date="2014" name="Nat. Genet.">
        <title>Genome of the human hookworm Necator americanus.</title>
        <authorList>
            <person name="Tang Y.T."/>
            <person name="Gao X."/>
            <person name="Rosa B.A."/>
            <person name="Abubucker S."/>
            <person name="Hallsworth-Pepin K."/>
            <person name="Martin J."/>
            <person name="Tyagi R."/>
            <person name="Heizer E."/>
            <person name="Zhang X."/>
            <person name="Bhonagiri-Palsikar V."/>
            <person name="Minx P."/>
            <person name="Warren W.C."/>
            <person name="Wang Q."/>
            <person name="Zhan B."/>
            <person name="Hotez P.J."/>
            <person name="Sternberg P.W."/>
            <person name="Dougall A."/>
            <person name="Gaze S.T."/>
            <person name="Mulvenna J."/>
            <person name="Sotillo J."/>
            <person name="Ranganathan S."/>
            <person name="Rabelo E.M."/>
            <person name="Wilson R.K."/>
            <person name="Felgner P.L."/>
            <person name="Bethony J."/>
            <person name="Hawdon J.M."/>
            <person name="Gasser R.B."/>
            <person name="Loukas A."/>
            <person name="Mitreva M."/>
        </authorList>
    </citation>
    <scope>NUCLEOTIDE SEQUENCE [LARGE SCALE GENOMIC DNA]</scope>
</reference>
<feature type="signal peptide" evidence="1">
    <location>
        <begin position="1"/>
        <end position="18"/>
    </location>
</feature>
<keyword evidence="1" id="KW-0732">Signal</keyword>
<dbReference type="AlphaFoldDB" id="W2SYX9"/>
<evidence type="ECO:0000259" key="2">
    <source>
        <dbReference type="SMART" id="SM00198"/>
    </source>
</evidence>
<gene>
    <name evidence="3" type="ORF">NECAME_12643</name>
</gene>
<dbReference type="InterPro" id="IPR035940">
    <property type="entry name" value="CAP_sf"/>
</dbReference>
<dbReference type="EMBL" id="KI660327">
    <property type="protein sequence ID" value="ETN74895.1"/>
    <property type="molecule type" value="Genomic_DNA"/>
</dbReference>
<dbReference type="Gene3D" id="3.40.33.10">
    <property type="entry name" value="CAP"/>
    <property type="match status" value="1"/>
</dbReference>
<dbReference type="STRING" id="51031.W2SYX9"/>
<protein>
    <submittedName>
        <fullName evidence="3">SCP-like protein</fullName>
    </submittedName>
</protein>
<evidence type="ECO:0000256" key="1">
    <source>
        <dbReference type="SAM" id="SignalP"/>
    </source>
</evidence>